<evidence type="ECO:0000313" key="3">
    <source>
        <dbReference type="WBParaSite" id="MBELARI_LOCUS11026"/>
    </source>
</evidence>
<evidence type="ECO:0000313" key="2">
    <source>
        <dbReference type="Proteomes" id="UP000887575"/>
    </source>
</evidence>
<dbReference type="WBParaSite" id="MBELARI_LOCUS11026">
    <property type="protein sequence ID" value="MBELARI_LOCUS11026"/>
    <property type="gene ID" value="MBELARI_LOCUS11026"/>
</dbReference>
<sequence>MKLIFALISLQTVVTYPLCTTNTQCQPGFECLPIGSFHTCQPCHVHHCSSSDSCQTNLDCPANYQCAIMDETGRKACLEMAPPLPISIPRPLSCRRDSDCPFGSLCQMDLSGVSQCQIPIVSNGCVYNTDCRGNQVCVQNDNGLRRCLEAPIVQSPPCSMSQWCESGYLCQVNEKPMCITANCVSTSDCPIGKSCVQGFNQKTCMDNISEPQREHHNGCRVDSQCKSGFSCTVNGQRLCTENPPGIQRGDGGVRFGRWWSPCTRRSDCVSDLSCYTTLKNRKLCAAVSCENY</sequence>
<feature type="signal peptide" evidence="1">
    <location>
        <begin position="1"/>
        <end position="15"/>
    </location>
</feature>
<organism evidence="2 3">
    <name type="scientific">Mesorhabditis belari</name>
    <dbReference type="NCBI Taxonomy" id="2138241"/>
    <lineage>
        <taxon>Eukaryota</taxon>
        <taxon>Metazoa</taxon>
        <taxon>Ecdysozoa</taxon>
        <taxon>Nematoda</taxon>
        <taxon>Chromadorea</taxon>
        <taxon>Rhabditida</taxon>
        <taxon>Rhabditina</taxon>
        <taxon>Rhabditomorpha</taxon>
        <taxon>Rhabditoidea</taxon>
        <taxon>Rhabditidae</taxon>
        <taxon>Mesorhabditinae</taxon>
        <taxon>Mesorhabditis</taxon>
    </lineage>
</organism>
<feature type="chain" id="PRO_5042257959" evidence="1">
    <location>
        <begin position="16"/>
        <end position="292"/>
    </location>
</feature>
<protein>
    <submittedName>
        <fullName evidence="3">Uncharacterized protein</fullName>
    </submittedName>
</protein>
<accession>A0AAF3EAT8</accession>
<proteinExistence type="predicted"/>
<keyword evidence="2" id="KW-1185">Reference proteome</keyword>
<reference evidence="3" key="1">
    <citation type="submission" date="2024-02" db="UniProtKB">
        <authorList>
            <consortium name="WormBaseParasite"/>
        </authorList>
    </citation>
    <scope>IDENTIFICATION</scope>
</reference>
<name>A0AAF3EAT8_9BILA</name>
<dbReference type="Proteomes" id="UP000887575">
    <property type="component" value="Unassembled WGS sequence"/>
</dbReference>
<keyword evidence="1" id="KW-0732">Signal</keyword>
<evidence type="ECO:0000256" key="1">
    <source>
        <dbReference type="SAM" id="SignalP"/>
    </source>
</evidence>
<dbReference type="AlphaFoldDB" id="A0AAF3EAT8"/>